<protein>
    <recommendedName>
        <fullName evidence="8">Thioredoxin domain-containing protein</fullName>
    </recommendedName>
</protein>
<feature type="chain" id="PRO_5039265582" description="Thioredoxin domain-containing protein" evidence="5">
    <location>
        <begin position="25"/>
        <end position="524"/>
    </location>
</feature>
<dbReference type="Gene3D" id="3.40.30.10">
    <property type="entry name" value="Glutaredoxin"/>
    <property type="match status" value="1"/>
</dbReference>
<gene>
    <name evidence="6" type="ORF">H9789_07475</name>
</gene>
<keyword evidence="2" id="KW-0201">Cytochrome c-type biogenesis</keyword>
<dbReference type="GO" id="GO:0030313">
    <property type="term" value="C:cell envelope"/>
    <property type="evidence" value="ECO:0007669"/>
    <property type="project" value="UniProtKB-SubCell"/>
</dbReference>
<name>A0A9E2P2Z1_9BACT</name>
<comment type="caution">
    <text evidence="6">The sequence shown here is derived from an EMBL/GenBank/DDBJ whole genome shotgun (WGS) entry which is preliminary data.</text>
</comment>
<reference evidence="6" key="1">
    <citation type="journal article" date="2021" name="PeerJ">
        <title>Extensive microbial diversity within the chicken gut microbiome revealed by metagenomics and culture.</title>
        <authorList>
            <person name="Gilroy R."/>
            <person name="Ravi A."/>
            <person name="Getino M."/>
            <person name="Pursley I."/>
            <person name="Horton D.L."/>
            <person name="Alikhan N.F."/>
            <person name="Baker D."/>
            <person name="Gharbi K."/>
            <person name="Hall N."/>
            <person name="Watson M."/>
            <person name="Adriaenssens E.M."/>
            <person name="Foster-Nyarko E."/>
            <person name="Jarju S."/>
            <person name="Secka A."/>
            <person name="Antonio M."/>
            <person name="Oren A."/>
            <person name="Chaudhuri R.R."/>
            <person name="La Ragione R."/>
            <person name="Hildebrand F."/>
            <person name="Pallen M.J."/>
        </authorList>
    </citation>
    <scope>NUCLEOTIDE SEQUENCE</scope>
    <source>
        <strain evidence="6">G3-2149</strain>
    </source>
</reference>
<evidence type="ECO:0000256" key="1">
    <source>
        <dbReference type="ARBA" id="ARBA00004196"/>
    </source>
</evidence>
<keyword evidence="4" id="KW-0676">Redox-active center</keyword>
<dbReference type="InterPro" id="IPR050553">
    <property type="entry name" value="Thioredoxin_ResA/DsbE_sf"/>
</dbReference>
<organism evidence="6 7">
    <name type="scientific">Candidatus Paraprevotella stercoravium</name>
    <dbReference type="NCBI Taxonomy" id="2838725"/>
    <lineage>
        <taxon>Bacteria</taxon>
        <taxon>Pseudomonadati</taxon>
        <taxon>Bacteroidota</taxon>
        <taxon>Bacteroidia</taxon>
        <taxon>Bacteroidales</taxon>
        <taxon>Prevotellaceae</taxon>
        <taxon>Paraprevotella</taxon>
    </lineage>
</organism>
<sequence length="524" mass="61207">MKTLCRLFTLLLLCLWGQTSLLWADDGYEFRSGTCVLRGQIKNMGWMPKHLTLHLRNLFLNQDANYLVQVRPDGSIQENIPLPHSQFAYWSGLNGQFFLMAGDTIDMVYDAEKGVEFMGNNVTAQVNRYYPALREKFLSEYRTSPGENDSKKVYEDYIDFKIQVFEKIRKEIERSLPADCLPLTRKILRASLLNKPVSDILDLMLYQKVMPTLGGWIESKEKPSLDNKKLFHFLRKYKDDFLDNSYSIMGDNAMIPQNRMTYYYALFLPFGGVARECLIDFDNPSQDLVGYDNDYLLPQHYDSGFLKQAKALRDGALYTYSDFVEEQFQKYQKRTGMDNNFSFQVALCQHFRNAYKNLDAFNIDRLTERLLAIMPYITYPQVRFHLLQFYRRCVREQAVEEEKSLENDSVFQRIIRPYAGNVLYIDFWGLGCGPCRAGMLQQREIVEALKGKPVKFLYICNEAASPRESVEAWLKENKIQGEHIFIHPEDWAYLEAHFQFSGIPFTLIMNKKGKLLKLSSYDLT</sequence>
<dbReference type="InterPro" id="IPR036249">
    <property type="entry name" value="Thioredoxin-like_sf"/>
</dbReference>
<dbReference type="SUPFAM" id="SSF52833">
    <property type="entry name" value="Thioredoxin-like"/>
    <property type="match status" value="1"/>
</dbReference>
<accession>A0A9E2P2Z1</accession>
<evidence type="ECO:0000256" key="4">
    <source>
        <dbReference type="ARBA" id="ARBA00023284"/>
    </source>
</evidence>
<evidence type="ECO:0000256" key="2">
    <source>
        <dbReference type="ARBA" id="ARBA00022748"/>
    </source>
</evidence>
<evidence type="ECO:0008006" key="8">
    <source>
        <dbReference type="Google" id="ProtNLM"/>
    </source>
</evidence>
<feature type="non-terminal residue" evidence="6">
    <location>
        <position position="524"/>
    </location>
</feature>
<dbReference type="GO" id="GO:0017004">
    <property type="term" value="P:cytochrome complex assembly"/>
    <property type="evidence" value="ECO:0007669"/>
    <property type="project" value="UniProtKB-KW"/>
</dbReference>
<dbReference type="Proteomes" id="UP000823865">
    <property type="component" value="Unassembled WGS sequence"/>
</dbReference>
<dbReference type="PANTHER" id="PTHR42852:SF6">
    <property type="entry name" value="THIOL:DISULFIDE INTERCHANGE PROTEIN DSBE"/>
    <property type="match status" value="1"/>
</dbReference>
<dbReference type="EMBL" id="JAHLFU010000160">
    <property type="protein sequence ID" value="MBU3853640.1"/>
    <property type="molecule type" value="Genomic_DNA"/>
</dbReference>
<reference evidence="6" key="2">
    <citation type="submission" date="2021-04" db="EMBL/GenBank/DDBJ databases">
        <authorList>
            <person name="Gilroy R."/>
        </authorList>
    </citation>
    <scope>NUCLEOTIDE SEQUENCE</scope>
    <source>
        <strain evidence="6">G3-2149</strain>
    </source>
</reference>
<feature type="signal peptide" evidence="5">
    <location>
        <begin position="1"/>
        <end position="24"/>
    </location>
</feature>
<evidence type="ECO:0000313" key="6">
    <source>
        <dbReference type="EMBL" id="MBU3853640.1"/>
    </source>
</evidence>
<evidence type="ECO:0000256" key="3">
    <source>
        <dbReference type="ARBA" id="ARBA00023157"/>
    </source>
</evidence>
<comment type="subcellular location">
    <subcellularLocation>
        <location evidence="1">Cell envelope</location>
    </subcellularLocation>
</comment>
<evidence type="ECO:0000313" key="7">
    <source>
        <dbReference type="Proteomes" id="UP000823865"/>
    </source>
</evidence>
<keyword evidence="5" id="KW-0732">Signal</keyword>
<proteinExistence type="predicted"/>
<keyword evidence="3" id="KW-1015">Disulfide bond</keyword>
<evidence type="ECO:0000256" key="5">
    <source>
        <dbReference type="SAM" id="SignalP"/>
    </source>
</evidence>
<dbReference type="PANTHER" id="PTHR42852">
    <property type="entry name" value="THIOL:DISULFIDE INTERCHANGE PROTEIN DSBE"/>
    <property type="match status" value="1"/>
</dbReference>
<dbReference type="AlphaFoldDB" id="A0A9E2P2Z1"/>